<dbReference type="InterPro" id="IPR010468">
    <property type="entry name" value="HSL_N"/>
</dbReference>
<evidence type="ECO:0000256" key="10">
    <source>
        <dbReference type="ARBA" id="ARBA00013088"/>
    </source>
</evidence>
<keyword evidence="14" id="KW-0963">Cytoplasm</keyword>
<evidence type="ECO:0000256" key="33">
    <source>
        <dbReference type="ARBA" id="ARBA00048386"/>
    </source>
</evidence>
<evidence type="ECO:0000256" key="23">
    <source>
        <dbReference type="ARBA" id="ARBA00023221"/>
    </source>
</evidence>
<keyword evidence="21" id="KW-0472">Membrane</keyword>
<dbReference type="InterPro" id="IPR033140">
    <property type="entry name" value="Lipase_GDXG_put_SER_AS"/>
</dbReference>
<comment type="similarity">
    <text evidence="9">Belongs to the 'GDXG' lipolytic enzyme family.</text>
</comment>
<evidence type="ECO:0000256" key="28">
    <source>
        <dbReference type="ARBA" id="ARBA00047438"/>
    </source>
</evidence>
<evidence type="ECO:0000256" key="19">
    <source>
        <dbReference type="ARBA" id="ARBA00022963"/>
    </source>
</evidence>
<evidence type="ECO:0000256" key="7">
    <source>
        <dbReference type="ARBA" id="ARBA00004879"/>
    </source>
</evidence>
<comment type="catalytic activity">
    <reaction evidence="24">
        <text>1-O-hexadecyl-2-acetyl-sn-glycerol + H2O = 1-O-hexadecyl-sn-glycerol + acetate + H(+)</text>
        <dbReference type="Rhea" id="RHEA:38563"/>
        <dbReference type="ChEBI" id="CHEBI:15377"/>
        <dbReference type="ChEBI" id="CHEBI:15378"/>
        <dbReference type="ChEBI" id="CHEBI:30089"/>
        <dbReference type="ChEBI" id="CHEBI:34115"/>
        <dbReference type="ChEBI" id="CHEBI:75936"/>
    </reaction>
    <physiologicalReaction direction="left-to-right" evidence="24">
        <dbReference type="Rhea" id="RHEA:38564"/>
    </physiologicalReaction>
</comment>
<comment type="catalytic activity">
    <reaction evidence="29">
        <text>1,2-di-(9Z-octadecenoyl)-glycerol + H2O = 2-(9Z-octadecenoyl)-glycerol + (9Z)-octadecenoate + H(+)</text>
        <dbReference type="Rhea" id="RHEA:38659"/>
        <dbReference type="ChEBI" id="CHEBI:15377"/>
        <dbReference type="ChEBI" id="CHEBI:15378"/>
        <dbReference type="ChEBI" id="CHEBI:30823"/>
        <dbReference type="ChEBI" id="CHEBI:52323"/>
        <dbReference type="ChEBI" id="CHEBI:73990"/>
    </reaction>
    <physiologicalReaction direction="left-to-right" evidence="29">
        <dbReference type="Rhea" id="RHEA:38660"/>
    </physiologicalReaction>
</comment>
<dbReference type="GO" id="GO:0005901">
    <property type="term" value="C:caveola"/>
    <property type="evidence" value="ECO:0007669"/>
    <property type="project" value="UniProtKB-SubCell"/>
</dbReference>
<evidence type="ECO:0000259" key="44">
    <source>
        <dbReference type="Pfam" id="PF07859"/>
    </source>
</evidence>
<accession>A0A0L0FLC2</accession>
<evidence type="ECO:0000256" key="31">
    <source>
        <dbReference type="ARBA" id="ARBA00047653"/>
    </source>
</evidence>
<comment type="catalytic activity">
    <reaction evidence="31">
        <text>cholesteryl (9Z-octadecenoate) + H2O = cholesterol + (9Z)-octadecenoate + H(+)</text>
        <dbReference type="Rhea" id="RHEA:33875"/>
        <dbReference type="ChEBI" id="CHEBI:15377"/>
        <dbReference type="ChEBI" id="CHEBI:15378"/>
        <dbReference type="ChEBI" id="CHEBI:16113"/>
        <dbReference type="ChEBI" id="CHEBI:30823"/>
        <dbReference type="ChEBI" id="CHEBI:46898"/>
    </reaction>
    <physiologicalReaction direction="left-to-right" evidence="31">
        <dbReference type="Rhea" id="RHEA:33876"/>
    </physiologicalReaction>
</comment>
<keyword evidence="13" id="KW-1003">Cell membrane</keyword>
<dbReference type="GO" id="GO:0047372">
    <property type="term" value="F:monoacylglycerol lipase activity"/>
    <property type="evidence" value="ECO:0007669"/>
    <property type="project" value="UniProtKB-EC"/>
</dbReference>
<feature type="domain" description="Alpha/beta hydrolase fold-3" evidence="44">
    <location>
        <begin position="392"/>
        <end position="611"/>
    </location>
</feature>
<comment type="catalytic activity">
    <reaction evidence="40">
        <text>2-(9Z-octadecenoyl)-glycerol + H2O = glycerol + (9Z)-octadecenoate + H(+)</text>
        <dbReference type="Rhea" id="RHEA:38491"/>
        <dbReference type="ChEBI" id="CHEBI:15377"/>
        <dbReference type="ChEBI" id="CHEBI:15378"/>
        <dbReference type="ChEBI" id="CHEBI:17754"/>
        <dbReference type="ChEBI" id="CHEBI:30823"/>
        <dbReference type="ChEBI" id="CHEBI:73990"/>
    </reaction>
    <physiologicalReaction direction="left-to-right" evidence="40">
        <dbReference type="Rhea" id="RHEA:38492"/>
    </physiologicalReaction>
</comment>
<keyword evidence="16" id="KW-0597">Phosphoprotein</keyword>
<evidence type="ECO:0000256" key="25">
    <source>
        <dbReference type="ARBA" id="ARBA00030031"/>
    </source>
</evidence>
<dbReference type="GO" id="GO:0008203">
    <property type="term" value="P:cholesterol metabolic process"/>
    <property type="evidence" value="ECO:0007669"/>
    <property type="project" value="UniProtKB-KW"/>
</dbReference>
<comment type="catalytic activity">
    <reaction evidence="2">
        <text>Hydrolyzes glycerol monoesters of long-chain fatty acids.</text>
        <dbReference type="EC" id="3.1.1.23"/>
    </reaction>
</comment>
<protein>
    <recommendedName>
        <fullName evidence="12">Hormone-sensitive lipase</fullName>
        <ecNumber evidence="11">3.1.1.23</ecNumber>
        <ecNumber evidence="10">3.1.1.79</ecNumber>
    </recommendedName>
    <alternativeName>
        <fullName evidence="26">Monoacylglycerol lipase LIPE</fullName>
    </alternativeName>
    <alternativeName>
        <fullName evidence="25">Retinyl ester hydrolase</fullName>
    </alternativeName>
</protein>
<evidence type="ECO:0000256" key="26">
    <source>
        <dbReference type="ARBA" id="ARBA00031112"/>
    </source>
</evidence>
<dbReference type="InterPro" id="IPR002168">
    <property type="entry name" value="Lipase_GDXG_HIS_AS"/>
</dbReference>
<evidence type="ECO:0000256" key="36">
    <source>
        <dbReference type="ARBA" id="ARBA00049053"/>
    </source>
</evidence>
<dbReference type="EC" id="3.1.1.79" evidence="10"/>
<evidence type="ECO:0000256" key="39">
    <source>
        <dbReference type="ARBA" id="ARBA00049372"/>
    </source>
</evidence>
<comment type="catalytic activity">
    <reaction evidence="38">
        <text>a monoacylglycerol + H2O = glycerol + a fatty acid + H(+)</text>
        <dbReference type="Rhea" id="RHEA:15245"/>
        <dbReference type="ChEBI" id="CHEBI:15377"/>
        <dbReference type="ChEBI" id="CHEBI:15378"/>
        <dbReference type="ChEBI" id="CHEBI:17408"/>
        <dbReference type="ChEBI" id="CHEBI:17754"/>
        <dbReference type="ChEBI" id="CHEBI:28868"/>
        <dbReference type="EC" id="3.1.1.79"/>
    </reaction>
</comment>
<evidence type="ECO:0000256" key="24">
    <source>
        <dbReference type="ARBA" id="ARBA00023406"/>
    </source>
</evidence>
<evidence type="ECO:0000313" key="45">
    <source>
        <dbReference type="EMBL" id="KNC77567.1"/>
    </source>
</evidence>
<dbReference type="Pfam" id="PF06350">
    <property type="entry name" value="HSL_N"/>
    <property type="match status" value="1"/>
</dbReference>
<evidence type="ECO:0000256" key="2">
    <source>
        <dbReference type="ARBA" id="ARBA00001613"/>
    </source>
</evidence>
<comment type="pathway">
    <text evidence="7">Glycerolipid metabolism; triacylglycerol degradation.</text>
</comment>
<dbReference type="Gene3D" id="3.40.50.1820">
    <property type="entry name" value="alpha/beta hydrolase"/>
    <property type="match status" value="1"/>
</dbReference>
<evidence type="ECO:0000256" key="4">
    <source>
        <dbReference type="ARBA" id="ARBA00004345"/>
    </source>
</evidence>
<comment type="catalytic activity">
    <reaction evidence="34">
        <text>1,2-di-(9Z-octadecenoyl)-glycerol + (9Z)-octadecenoate + H(+) = 1,2,3-tri-(9Z-octadecenoyl)-glycerol + H2O</text>
        <dbReference type="Rhea" id="RHEA:38379"/>
        <dbReference type="ChEBI" id="CHEBI:15377"/>
        <dbReference type="ChEBI" id="CHEBI:15378"/>
        <dbReference type="ChEBI" id="CHEBI:30823"/>
        <dbReference type="ChEBI" id="CHEBI:52323"/>
        <dbReference type="ChEBI" id="CHEBI:53753"/>
    </reaction>
    <physiologicalReaction direction="right-to-left" evidence="34">
        <dbReference type="Rhea" id="RHEA:38381"/>
    </physiologicalReaction>
</comment>
<organism evidence="45 46">
    <name type="scientific">Sphaeroforma arctica JP610</name>
    <dbReference type="NCBI Taxonomy" id="667725"/>
    <lineage>
        <taxon>Eukaryota</taxon>
        <taxon>Ichthyosporea</taxon>
        <taxon>Ichthyophonida</taxon>
        <taxon>Sphaeroforma</taxon>
    </lineage>
</organism>
<evidence type="ECO:0000256" key="16">
    <source>
        <dbReference type="ARBA" id="ARBA00022553"/>
    </source>
</evidence>
<evidence type="ECO:0000256" key="42">
    <source>
        <dbReference type="PROSITE-ProRule" id="PRU10038"/>
    </source>
</evidence>
<comment type="pathway">
    <text evidence="8">Lipid metabolism.</text>
</comment>
<evidence type="ECO:0000256" key="17">
    <source>
        <dbReference type="ARBA" id="ARBA00022677"/>
    </source>
</evidence>
<feature type="active site" evidence="42">
    <location>
        <position position="470"/>
    </location>
</feature>
<gene>
    <name evidence="45" type="ORF">SARC_09970</name>
</gene>
<feature type="domain" description="Hormone-sensitive lipase N-terminal" evidence="43">
    <location>
        <begin position="46"/>
        <end position="274"/>
    </location>
</feature>
<comment type="catalytic activity">
    <reaction evidence="30">
        <text>2-(5Z,8Z,11Z,14Z-eicosatetraenoyl)-glycerol + H2O = glycerol + (5Z,8Z,11Z,14Z)-eicosatetraenoate + H(+)</text>
        <dbReference type="Rhea" id="RHEA:26132"/>
        <dbReference type="ChEBI" id="CHEBI:15377"/>
        <dbReference type="ChEBI" id="CHEBI:15378"/>
        <dbReference type="ChEBI" id="CHEBI:17754"/>
        <dbReference type="ChEBI" id="CHEBI:32395"/>
        <dbReference type="ChEBI" id="CHEBI:52392"/>
    </reaction>
    <physiologicalReaction direction="left-to-right" evidence="30">
        <dbReference type="Rhea" id="RHEA:26133"/>
    </physiologicalReaction>
</comment>
<comment type="catalytic activity">
    <reaction evidence="41">
        <text>1,2-di-(9Z-octadecenoyl)-sn-glycerol + H2O = (9Z-octadecenoyl)-glycerol + (9Z)-octadecenoate + H(+)</text>
        <dbReference type="Rhea" id="RHEA:39935"/>
        <dbReference type="ChEBI" id="CHEBI:15377"/>
        <dbReference type="ChEBI" id="CHEBI:15378"/>
        <dbReference type="ChEBI" id="CHEBI:30823"/>
        <dbReference type="ChEBI" id="CHEBI:52333"/>
        <dbReference type="ChEBI" id="CHEBI:75937"/>
    </reaction>
    <physiologicalReaction direction="left-to-right" evidence="41">
        <dbReference type="Rhea" id="RHEA:39936"/>
    </physiologicalReaction>
</comment>
<evidence type="ECO:0000256" key="6">
    <source>
        <dbReference type="ARBA" id="ARBA00004514"/>
    </source>
</evidence>
<dbReference type="SUPFAM" id="SSF53474">
    <property type="entry name" value="alpha/beta-Hydrolases"/>
    <property type="match status" value="1"/>
</dbReference>
<evidence type="ECO:0000256" key="14">
    <source>
        <dbReference type="ARBA" id="ARBA00022490"/>
    </source>
</evidence>
<comment type="catalytic activity">
    <reaction evidence="33">
        <text>1,2,3-tri-(9Z-octadecenoyl)-glycerol + H2O = di-(9Z)-octadecenoylglycerol + (9Z)-octadecenoate + H(+)</text>
        <dbReference type="Rhea" id="RHEA:38575"/>
        <dbReference type="ChEBI" id="CHEBI:15377"/>
        <dbReference type="ChEBI" id="CHEBI:15378"/>
        <dbReference type="ChEBI" id="CHEBI:30823"/>
        <dbReference type="ChEBI" id="CHEBI:53753"/>
        <dbReference type="ChEBI" id="CHEBI:75945"/>
    </reaction>
    <physiologicalReaction direction="left-to-right" evidence="33">
        <dbReference type="Rhea" id="RHEA:38576"/>
    </physiologicalReaction>
</comment>
<keyword evidence="17" id="KW-0551">Lipid droplet</keyword>
<keyword evidence="18" id="KW-0378">Hydrolase</keyword>
<dbReference type="GO" id="GO:0004806">
    <property type="term" value="F:triacylglycerol lipase activity"/>
    <property type="evidence" value="ECO:0007669"/>
    <property type="project" value="TreeGrafter"/>
</dbReference>
<dbReference type="AlphaFoldDB" id="A0A0L0FLC2"/>
<dbReference type="PANTHER" id="PTHR23025">
    <property type="entry name" value="TRIACYLGLYCEROL LIPASE"/>
    <property type="match status" value="1"/>
</dbReference>
<evidence type="ECO:0000256" key="40">
    <source>
        <dbReference type="ARBA" id="ARBA00049461"/>
    </source>
</evidence>
<keyword evidence="46" id="KW-1185">Reference proteome</keyword>
<dbReference type="GO" id="GO:0005811">
    <property type="term" value="C:lipid droplet"/>
    <property type="evidence" value="ECO:0007669"/>
    <property type="project" value="UniProtKB-SubCell"/>
</dbReference>
<dbReference type="GO" id="GO:0019433">
    <property type="term" value="P:triglyceride catabolic process"/>
    <property type="evidence" value="ECO:0007669"/>
    <property type="project" value="UniProtKB-UniPathway"/>
</dbReference>
<keyword evidence="19" id="KW-0442">Lipid degradation</keyword>
<dbReference type="InterPro" id="IPR029058">
    <property type="entry name" value="AB_hydrolase_fold"/>
</dbReference>
<dbReference type="GO" id="GO:0004771">
    <property type="term" value="F:sterol ester esterase activity"/>
    <property type="evidence" value="ECO:0007669"/>
    <property type="project" value="TreeGrafter"/>
</dbReference>
<dbReference type="InterPro" id="IPR013094">
    <property type="entry name" value="AB_hydrolase_3"/>
</dbReference>
<dbReference type="OrthoDB" id="408631at2759"/>
<keyword evidence="20" id="KW-0443">Lipid metabolism</keyword>
<evidence type="ECO:0000256" key="3">
    <source>
        <dbReference type="ARBA" id="ARBA00004236"/>
    </source>
</evidence>
<evidence type="ECO:0000256" key="37">
    <source>
        <dbReference type="ARBA" id="ARBA00049143"/>
    </source>
</evidence>
<evidence type="ECO:0000256" key="27">
    <source>
        <dbReference type="ARBA" id="ARBA00046695"/>
    </source>
</evidence>
<comment type="subunit">
    <text evidence="27">Monomer and homodimer. Interacts with CAVIN1 in the adipocyte cytoplasm. Interacts with PLIN5.</text>
</comment>
<evidence type="ECO:0000259" key="43">
    <source>
        <dbReference type="Pfam" id="PF06350"/>
    </source>
</evidence>
<evidence type="ECO:0000256" key="13">
    <source>
        <dbReference type="ARBA" id="ARBA00022475"/>
    </source>
</evidence>
<evidence type="ECO:0000256" key="22">
    <source>
        <dbReference type="ARBA" id="ARBA00023166"/>
    </source>
</evidence>
<dbReference type="PANTHER" id="PTHR23025:SF3">
    <property type="entry name" value="HORMONE-SENSITIVE LIPASE"/>
    <property type="match status" value="1"/>
</dbReference>
<comment type="catalytic activity">
    <reaction evidence="36">
        <text>all-trans-retinyl hexadecanoate + H2O = all-trans-retinol + hexadecanoate + H(+)</text>
        <dbReference type="Rhea" id="RHEA:13933"/>
        <dbReference type="ChEBI" id="CHEBI:7896"/>
        <dbReference type="ChEBI" id="CHEBI:15377"/>
        <dbReference type="ChEBI" id="CHEBI:15378"/>
        <dbReference type="ChEBI" id="CHEBI:17336"/>
        <dbReference type="ChEBI" id="CHEBI:17616"/>
    </reaction>
    <physiologicalReaction direction="left-to-right" evidence="36">
        <dbReference type="Rhea" id="RHEA:13934"/>
    </physiologicalReaction>
</comment>
<dbReference type="UniPathway" id="UPA00256"/>
<evidence type="ECO:0000256" key="1">
    <source>
        <dbReference type="ARBA" id="ARBA00000803"/>
    </source>
</evidence>
<evidence type="ECO:0000256" key="9">
    <source>
        <dbReference type="ARBA" id="ARBA00010515"/>
    </source>
</evidence>
<evidence type="ECO:0000256" key="30">
    <source>
        <dbReference type="ARBA" id="ARBA00047476"/>
    </source>
</evidence>
<evidence type="ECO:0000256" key="35">
    <source>
        <dbReference type="ARBA" id="ARBA00048674"/>
    </source>
</evidence>
<dbReference type="GO" id="GO:0005829">
    <property type="term" value="C:cytosol"/>
    <property type="evidence" value="ECO:0007669"/>
    <property type="project" value="UniProtKB-SubCell"/>
</dbReference>
<dbReference type="EC" id="3.1.1.23" evidence="11"/>
<dbReference type="STRING" id="667725.A0A0L0FLC2"/>
<keyword evidence="15" id="KW-0153">Cholesterol metabolism</keyword>
<evidence type="ECO:0000256" key="32">
    <source>
        <dbReference type="ARBA" id="ARBA00047674"/>
    </source>
</evidence>
<dbReference type="eggNOG" id="KOG4388">
    <property type="taxonomic scope" value="Eukaryota"/>
</dbReference>
<dbReference type="PROSITE" id="PS01174">
    <property type="entry name" value="LIPASE_GDXG_SER"/>
    <property type="match status" value="1"/>
</dbReference>
<dbReference type="Pfam" id="PF07859">
    <property type="entry name" value="Abhydrolase_3"/>
    <property type="match status" value="1"/>
</dbReference>
<comment type="subcellular location">
    <subcellularLocation>
        <location evidence="3">Cell membrane</location>
    </subcellularLocation>
    <subcellularLocation>
        <location evidence="6">Cytoplasm</location>
        <location evidence="6">Cytosol</location>
    </subcellularLocation>
    <subcellularLocation>
        <location evidence="5">Lipid droplet</location>
    </subcellularLocation>
    <subcellularLocation>
        <location evidence="4">Membrane</location>
        <location evidence="4">Caveola</location>
    </subcellularLocation>
</comment>
<proteinExistence type="inferred from homology"/>
<evidence type="ECO:0000256" key="8">
    <source>
        <dbReference type="ARBA" id="ARBA00005189"/>
    </source>
</evidence>
<evidence type="ECO:0000256" key="38">
    <source>
        <dbReference type="ARBA" id="ARBA00049208"/>
    </source>
</evidence>
<comment type="catalytic activity">
    <reaction evidence="35">
        <text>1,2-di-(9Z-octadecenoyl)-glycerol + H2O = (9Z-octadecenoyl)-glycerol + (9Z)-octadecenoate + H(+)</text>
        <dbReference type="Rhea" id="RHEA:38455"/>
        <dbReference type="ChEBI" id="CHEBI:15377"/>
        <dbReference type="ChEBI" id="CHEBI:15378"/>
        <dbReference type="ChEBI" id="CHEBI:30823"/>
        <dbReference type="ChEBI" id="CHEBI:52323"/>
        <dbReference type="ChEBI" id="CHEBI:75937"/>
    </reaction>
    <physiologicalReaction direction="left-to-right" evidence="35">
        <dbReference type="Rhea" id="RHEA:38456"/>
    </physiologicalReaction>
</comment>
<dbReference type="RefSeq" id="XP_014151469.1">
    <property type="nucleotide sequence ID" value="XM_014295994.1"/>
</dbReference>
<dbReference type="EMBL" id="KQ242693">
    <property type="protein sequence ID" value="KNC77567.1"/>
    <property type="molecule type" value="Genomic_DNA"/>
</dbReference>
<comment type="catalytic activity">
    <reaction evidence="32">
        <text>a diacylglycerol + H2O = a monoacylglycerol + a fatty acid + H(+)</text>
        <dbReference type="Rhea" id="RHEA:32731"/>
        <dbReference type="ChEBI" id="CHEBI:15377"/>
        <dbReference type="ChEBI" id="CHEBI:15378"/>
        <dbReference type="ChEBI" id="CHEBI:17408"/>
        <dbReference type="ChEBI" id="CHEBI:18035"/>
        <dbReference type="ChEBI" id="CHEBI:28868"/>
        <dbReference type="EC" id="3.1.1.79"/>
    </reaction>
</comment>
<evidence type="ECO:0000256" key="21">
    <source>
        <dbReference type="ARBA" id="ARBA00023136"/>
    </source>
</evidence>
<comment type="catalytic activity">
    <reaction evidence="37">
        <text>2,3-di-(9Z)-octadecenoyl-sn-glycerol + H2O = 2-(9Z-octadecenoyl)-glycerol + (9Z)-octadecenoate + H(+)</text>
        <dbReference type="Rhea" id="RHEA:38383"/>
        <dbReference type="ChEBI" id="CHEBI:15377"/>
        <dbReference type="ChEBI" id="CHEBI:15378"/>
        <dbReference type="ChEBI" id="CHEBI:30823"/>
        <dbReference type="ChEBI" id="CHEBI:73990"/>
        <dbReference type="ChEBI" id="CHEBI:75824"/>
    </reaction>
    <physiologicalReaction direction="left-to-right" evidence="37">
        <dbReference type="Rhea" id="RHEA:38384"/>
    </physiologicalReaction>
</comment>
<evidence type="ECO:0000256" key="18">
    <source>
        <dbReference type="ARBA" id="ARBA00022801"/>
    </source>
</evidence>
<dbReference type="GeneID" id="25910474"/>
<keyword evidence="23" id="KW-0753">Steroid metabolism</keyword>
<evidence type="ECO:0000256" key="15">
    <source>
        <dbReference type="ARBA" id="ARBA00022548"/>
    </source>
</evidence>
<evidence type="ECO:0000256" key="5">
    <source>
        <dbReference type="ARBA" id="ARBA00004502"/>
    </source>
</evidence>
<comment type="catalytic activity">
    <reaction evidence="28">
        <text>1-(9Z-octadecenoyl)-glycerol + H2O = glycerol + (9Z)-octadecenoate + H(+)</text>
        <dbReference type="Rhea" id="RHEA:38487"/>
        <dbReference type="ChEBI" id="CHEBI:15377"/>
        <dbReference type="ChEBI" id="CHEBI:15378"/>
        <dbReference type="ChEBI" id="CHEBI:17754"/>
        <dbReference type="ChEBI" id="CHEBI:30823"/>
        <dbReference type="ChEBI" id="CHEBI:75342"/>
    </reaction>
    <physiologicalReaction direction="left-to-right" evidence="28">
        <dbReference type="Rhea" id="RHEA:38488"/>
    </physiologicalReaction>
</comment>
<evidence type="ECO:0000256" key="12">
    <source>
        <dbReference type="ARBA" id="ARBA00015845"/>
    </source>
</evidence>
<evidence type="ECO:0000256" key="34">
    <source>
        <dbReference type="ARBA" id="ARBA00048657"/>
    </source>
</evidence>
<sequence length="666" mass="73975">MDSWEEIETRAQASLAYVQVALRKATDKNTVDAKNLKELEIILEKRVLPRMISISKFMHEYDLDASTPGNGYRSLVAVTLKYIRKVQKVMDYVVTSRMALKIHPTRILPVINRLLTCQGEILDMAIECHTHSGPDKRLILSDFEGDLLVRFRNMDKKPFYGSMNAVQFDGALRAIFEFMLRFTASYSANRGVFNRDVPLLTGLTTMMSVPLFAADSERRAAQCVYQFESHNTSFLQSFWNMTESFLTNGAVNVAAPYVGESRRLLLSCREFTLKYSKPAIKKNSPLESTNVKSGDHPILEYVPDSVEVAGDDDANMEVINIPVPANRSVPLRIIRSTPSHNKFATKFRNKLKSKVGKVPVIWSKGMRPPTECEEVETLAGTLNEEPGVKSILFHIHGGGFVAQTSRSHQVYLKRWAKELNIMIISIDYSLAPQNPFPSALDECFYAYSWIISHAEKMGYSAGQICLSGDSAGGNLVVALGLKIVKEGLPAPFAIQANYPALCVRMYPSPARLLSASDILLPLGILEDCLDAYTPGGGVGSGVGRVVVDTVDPLLSPWHADDELLSKLPPIYIVSGNYDPLLDDAVDFARKLRNAGGEVKMTIVDKAAHGFLQFVDIGGSHSKEAQTKVLEDLKEMFSRCSDAQSRGLHPKVSQREYELGWVDKELP</sequence>
<comment type="catalytic activity">
    <reaction evidence="1">
        <text>a triacylglycerol + H2O = a diacylglycerol + a fatty acid + H(+)</text>
        <dbReference type="Rhea" id="RHEA:12044"/>
        <dbReference type="ChEBI" id="CHEBI:15377"/>
        <dbReference type="ChEBI" id="CHEBI:15378"/>
        <dbReference type="ChEBI" id="CHEBI:17855"/>
        <dbReference type="ChEBI" id="CHEBI:18035"/>
        <dbReference type="ChEBI" id="CHEBI:28868"/>
        <dbReference type="EC" id="3.1.1.79"/>
    </reaction>
</comment>
<reference evidence="45 46" key="1">
    <citation type="submission" date="2011-02" db="EMBL/GenBank/DDBJ databases">
        <title>The Genome Sequence of Sphaeroforma arctica JP610.</title>
        <authorList>
            <consortium name="The Broad Institute Genome Sequencing Platform"/>
            <person name="Russ C."/>
            <person name="Cuomo C."/>
            <person name="Young S.K."/>
            <person name="Zeng Q."/>
            <person name="Gargeya S."/>
            <person name="Alvarado L."/>
            <person name="Berlin A."/>
            <person name="Chapman S.B."/>
            <person name="Chen Z."/>
            <person name="Freedman E."/>
            <person name="Gellesch M."/>
            <person name="Goldberg J."/>
            <person name="Griggs A."/>
            <person name="Gujja S."/>
            <person name="Heilman E."/>
            <person name="Heiman D."/>
            <person name="Howarth C."/>
            <person name="Mehta T."/>
            <person name="Neiman D."/>
            <person name="Pearson M."/>
            <person name="Roberts A."/>
            <person name="Saif S."/>
            <person name="Shea T."/>
            <person name="Shenoy N."/>
            <person name="Sisk P."/>
            <person name="Stolte C."/>
            <person name="Sykes S."/>
            <person name="White J."/>
            <person name="Yandava C."/>
            <person name="Burger G."/>
            <person name="Gray M.W."/>
            <person name="Holland P.W.H."/>
            <person name="King N."/>
            <person name="Lang F.B.F."/>
            <person name="Roger A.J."/>
            <person name="Ruiz-Trillo I."/>
            <person name="Haas B."/>
            <person name="Nusbaum C."/>
            <person name="Birren B."/>
        </authorList>
    </citation>
    <scope>NUCLEOTIDE SEQUENCE [LARGE SCALE GENOMIC DNA]</scope>
    <source>
        <strain evidence="45 46">JP610</strain>
    </source>
</reference>
<evidence type="ECO:0000256" key="41">
    <source>
        <dbReference type="ARBA" id="ARBA00049519"/>
    </source>
</evidence>
<evidence type="ECO:0000313" key="46">
    <source>
        <dbReference type="Proteomes" id="UP000054560"/>
    </source>
</evidence>
<evidence type="ECO:0000256" key="29">
    <source>
        <dbReference type="ARBA" id="ARBA00047458"/>
    </source>
</evidence>
<dbReference type="Proteomes" id="UP000054560">
    <property type="component" value="Unassembled WGS sequence"/>
</dbReference>
<keyword evidence="22" id="KW-1207">Sterol metabolism</keyword>
<evidence type="ECO:0000256" key="20">
    <source>
        <dbReference type="ARBA" id="ARBA00023098"/>
    </source>
</evidence>
<evidence type="ECO:0000256" key="11">
    <source>
        <dbReference type="ARBA" id="ARBA00013254"/>
    </source>
</evidence>
<comment type="catalytic activity">
    <reaction evidence="39">
        <text>1,3-di-(9Z-octadecenoyl)-glycerol + H2O = 1-(9Z-octadecenoyl)-glycerol + (9Z)-octadecenoate + H(+)</text>
        <dbReference type="Rhea" id="RHEA:39939"/>
        <dbReference type="ChEBI" id="CHEBI:15377"/>
        <dbReference type="ChEBI" id="CHEBI:15378"/>
        <dbReference type="ChEBI" id="CHEBI:30823"/>
        <dbReference type="ChEBI" id="CHEBI:75342"/>
        <dbReference type="ChEBI" id="CHEBI:75735"/>
    </reaction>
    <physiologicalReaction direction="left-to-right" evidence="39">
        <dbReference type="Rhea" id="RHEA:39940"/>
    </physiologicalReaction>
</comment>
<dbReference type="PROSITE" id="PS01173">
    <property type="entry name" value="LIPASE_GDXG_HIS"/>
    <property type="match status" value="1"/>
</dbReference>
<name>A0A0L0FLC2_9EUKA</name>